<evidence type="ECO:0000256" key="1">
    <source>
        <dbReference type="ARBA" id="ARBA00001913"/>
    </source>
</evidence>
<dbReference type="InterPro" id="IPR014718">
    <property type="entry name" value="GH-type_carb-bd"/>
</dbReference>
<name>A0A412TSU2_9BACT</name>
<comment type="cofactor">
    <cofactor evidence="1">
        <name>Ca(2+)</name>
        <dbReference type="ChEBI" id="CHEBI:29108"/>
    </cofactor>
</comment>
<dbReference type="Pfam" id="PF17678">
    <property type="entry name" value="Glyco_hydro_92N"/>
    <property type="match status" value="1"/>
</dbReference>
<dbReference type="Gene3D" id="2.70.98.10">
    <property type="match status" value="1"/>
</dbReference>
<dbReference type="EMBL" id="QRYC01000007">
    <property type="protein sequence ID" value="RGU56927.1"/>
    <property type="molecule type" value="Genomic_DNA"/>
</dbReference>
<comment type="subunit">
    <text evidence="2">Monomer.</text>
</comment>
<proteinExistence type="predicted"/>
<feature type="domain" description="Glycosyl hydrolase family 92 N-terminal" evidence="4">
    <location>
        <begin position="29"/>
        <end position="90"/>
    </location>
</feature>
<organism evidence="5 6">
    <name type="scientific">Odoribacter splanchnicus</name>
    <dbReference type="NCBI Taxonomy" id="28118"/>
    <lineage>
        <taxon>Bacteria</taxon>
        <taxon>Pseudomonadati</taxon>
        <taxon>Bacteroidota</taxon>
        <taxon>Bacteroidia</taxon>
        <taxon>Bacteroidales</taxon>
        <taxon>Odoribacteraceae</taxon>
        <taxon>Odoribacter</taxon>
    </lineage>
</organism>
<gene>
    <name evidence="5" type="ORF">DWW57_06940</name>
</gene>
<evidence type="ECO:0000259" key="4">
    <source>
        <dbReference type="Pfam" id="PF17678"/>
    </source>
</evidence>
<evidence type="ECO:0000256" key="2">
    <source>
        <dbReference type="ARBA" id="ARBA00011245"/>
    </source>
</evidence>
<sequence>MKKILFTPLSAPTALTVSAGKKNNLRYVDPYIGVCVPFGTVQTGLQNIFKGWGWYSGYNYSDNVLIGFLHTHLSSTGCTDLGDIRLMPFPDAPP</sequence>
<evidence type="ECO:0000256" key="3">
    <source>
        <dbReference type="ARBA" id="ARBA00022837"/>
    </source>
</evidence>
<evidence type="ECO:0000313" key="5">
    <source>
        <dbReference type="EMBL" id="RGU56927.1"/>
    </source>
</evidence>
<dbReference type="AlphaFoldDB" id="A0A412TSU2"/>
<keyword evidence="3" id="KW-0106">Calcium</keyword>
<dbReference type="InterPro" id="IPR041371">
    <property type="entry name" value="GH92_N"/>
</dbReference>
<comment type="caution">
    <text evidence="5">The sequence shown here is derived from an EMBL/GenBank/DDBJ whole genome shotgun (WGS) entry which is preliminary data.</text>
</comment>
<protein>
    <recommendedName>
        <fullName evidence="4">Glycosyl hydrolase family 92 N-terminal domain-containing protein</fullName>
    </recommendedName>
</protein>
<dbReference type="GO" id="GO:0030246">
    <property type="term" value="F:carbohydrate binding"/>
    <property type="evidence" value="ECO:0007669"/>
    <property type="project" value="InterPro"/>
</dbReference>
<dbReference type="Proteomes" id="UP000284243">
    <property type="component" value="Unassembled WGS sequence"/>
</dbReference>
<accession>A0A412TSU2</accession>
<reference evidence="5 6" key="1">
    <citation type="submission" date="2018-08" db="EMBL/GenBank/DDBJ databases">
        <title>A genome reference for cultivated species of the human gut microbiota.</title>
        <authorList>
            <person name="Zou Y."/>
            <person name="Xue W."/>
            <person name="Luo G."/>
        </authorList>
    </citation>
    <scope>NUCLEOTIDE SEQUENCE [LARGE SCALE GENOMIC DNA]</scope>
    <source>
        <strain evidence="5 6">AF16-14</strain>
    </source>
</reference>
<evidence type="ECO:0000313" key="6">
    <source>
        <dbReference type="Proteomes" id="UP000284243"/>
    </source>
</evidence>